<reference evidence="3 4" key="1">
    <citation type="journal article" date="2018" name="Front. Microbiol.">
        <title>Genome Sequencing of Streptomyces atratus SCSIOZH16 and Activation Production of Nocardamine via Metabolic Engineering.</title>
        <authorList>
            <person name="Li Y."/>
            <person name="Zhang C."/>
            <person name="Liu C."/>
            <person name="Ju J."/>
            <person name="Ma J."/>
        </authorList>
    </citation>
    <scope>NUCLEOTIDE SEQUENCE [LARGE SCALE GENOMIC DNA]</scope>
    <source>
        <strain evidence="3 4">SCSIO_ZH16</strain>
    </source>
</reference>
<dbReference type="InterPro" id="IPR023393">
    <property type="entry name" value="START-like_dom_sf"/>
</dbReference>
<gene>
    <name evidence="3" type="ORF">C5746_30030</name>
</gene>
<dbReference type="GeneID" id="95522642"/>
<protein>
    <submittedName>
        <fullName evidence="3">SRPBCC domain-containing protein</fullName>
    </submittedName>
</protein>
<evidence type="ECO:0000313" key="4">
    <source>
        <dbReference type="Proteomes" id="UP000252698"/>
    </source>
</evidence>
<sequence>MTQSAREGIDITRILDAPRELVFEAWTTPEHFAAWYGGDAEVPLDRVSMDVRPGGAWSLVLVVPGTEMPFHGVYREVLAPERLVFTLKDATAPADIEGETVTVTFTDRGDKTTEMVFKQRGGNLTAEQYAAAEDGWEAFFDALVARLASL</sequence>
<dbReference type="SUPFAM" id="SSF55961">
    <property type="entry name" value="Bet v1-like"/>
    <property type="match status" value="1"/>
</dbReference>
<dbReference type="Pfam" id="PF08327">
    <property type="entry name" value="AHSA1"/>
    <property type="match status" value="1"/>
</dbReference>
<dbReference type="EMBL" id="CP027306">
    <property type="protein sequence ID" value="AXE80501.1"/>
    <property type="molecule type" value="Genomic_DNA"/>
</dbReference>
<dbReference type="InterPro" id="IPR013538">
    <property type="entry name" value="ASHA1/2-like_C"/>
</dbReference>
<accession>A0A2Z5JJG5</accession>
<evidence type="ECO:0000259" key="2">
    <source>
        <dbReference type="Pfam" id="PF08327"/>
    </source>
</evidence>
<dbReference type="Proteomes" id="UP000252698">
    <property type="component" value="Chromosome"/>
</dbReference>
<organism evidence="3 4">
    <name type="scientific">Streptomyces atratus</name>
    <dbReference type="NCBI Taxonomy" id="1893"/>
    <lineage>
        <taxon>Bacteria</taxon>
        <taxon>Bacillati</taxon>
        <taxon>Actinomycetota</taxon>
        <taxon>Actinomycetes</taxon>
        <taxon>Kitasatosporales</taxon>
        <taxon>Streptomycetaceae</taxon>
        <taxon>Streptomyces</taxon>
    </lineage>
</organism>
<evidence type="ECO:0000313" key="3">
    <source>
        <dbReference type="EMBL" id="AXE80501.1"/>
    </source>
</evidence>
<proteinExistence type="inferred from homology"/>
<evidence type="ECO:0000256" key="1">
    <source>
        <dbReference type="ARBA" id="ARBA00006817"/>
    </source>
</evidence>
<dbReference type="Gene3D" id="3.30.530.20">
    <property type="match status" value="1"/>
</dbReference>
<dbReference type="RefSeq" id="WP_114246930.1">
    <property type="nucleotide sequence ID" value="NZ_CP027306.1"/>
</dbReference>
<feature type="domain" description="Activator of Hsp90 ATPase homologue 1/2-like C-terminal" evidence="2">
    <location>
        <begin position="16"/>
        <end position="147"/>
    </location>
</feature>
<name>A0A2Z5JJG5_STRAR</name>
<dbReference type="KEGG" id="sata:C5746_30030"/>
<dbReference type="CDD" id="cd07814">
    <property type="entry name" value="SRPBCC_CalC_Aha1-like"/>
    <property type="match status" value="1"/>
</dbReference>
<comment type="similarity">
    <text evidence="1">Belongs to the AHA1 family.</text>
</comment>
<dbReference type="AlphaFoldDB" id="A0A2Z5JJG5"/>